<dbReference type="SUPFAM" id="SSF54373">
    <property type="entry name" value="FAD-linked reductases, C-terminal domain"/>
    <property type="match status" value="1"/>
</dbReference>
<dbReference type="PROSITE" id="PS51379">
    <property type="entry name" value="4FE4S_FER_2"/>
    <property type="match status" value="1"/>
</dbReference>
<organism evidence="7 8">
    <name type="scientific">Halorientalis regularis</name>
    <dbReference type="NCBI Taxonomy" id="660518"/>
    <lineage>
        <taxon>Archaea</taxon>
        <taxon>Methanobacteriati</taxon>
        <taxon>Methanobacteriota</taxon>
        <taxon>Stenosarchaea group</taxon>
        <taxon>Halobacteria</taxon>
        <taxon>Halobacteriales</taxon>
        <taxon>Haloarculaceae</taxon>
        <taxon>Halorientalis</taxon>
    </lineage>
</organism>
<dbReference type="Gene3D" id="3.50.50.60">
    <property type="entry name" value="FAD/NAD(P)-binding domain"/>
    <property type="match status" value="2"/>
</dbReference>
<dbReference type="AlphaFoldDB" id="A0A1G7G0Q8"/>
<dbReference type="Pfam" id="PF00732">
    <property type="entry name" value="GMC_oxred_N"/>
    <property type="match status" value="1"/>
</dbReference>
<keyword evidence="3" id="KW-0285">Flavoprotein</keyword>
<evidence type="ECO:0000259" key="6">
    <source>
        <dbReference type="PROSITE" id="PS51379"/>
    </source>
</evidence>
<dbReference type="InterPro" id="IPR006076">
    <property type="entry name" value="FAD-dep_OxRdtase"/>
</dbReference>
<dbReference type="GO" id="GO:0050660">
    <property type="term" value="F:flavin adenine dinucleotide binding"/>
    <property type="evidence" value="ECO:0007669"/>
    <property type="project" value="InterPro"/>
</dbReference>
<accession>A0A1G7G0Q8</accession>
<dbReference type="SUPFAM" id="SSF51905">
    <property type="entry name" value="FAD/NAD(P)-binding domain"/>
    <property type="match status" value="1"/>
</dbReference>
<name>A0A1G7G0Q8_9EURY</name>
<comment type="cofactor">
    <cofactor evidence="1">
        <name>FAD</name>
        <dbReference type="ChEBI" id="CHEBI:57692"/>
    </cofactor>
</comment>
<dbReference type="GO" id="GO:0016614">
    <property type="term" value="F:oxidoreductase activity, acting on CH-OH group of donors"/>
    <property type="evidence" value="ECO:0007669"/>
    <property type="project" value="InterPro"/>
</dbReference>
<protein>
    <submittedName>
        <fullName evidence="7">Choline dehydrogenase</fullName>
    </submittedName>
</protein>
<dbReference type="InterPro" id="IPR007867">
    <property type="entry name" value="GMC_OxRtase_C"/>
</dbReference>
<dbReference type="InterPro" id="IPR000172">
    <property type="entry name" value="GMC_OxRdtase_N"/>
</dbReference>
<evidence type="ECO:0000256" key="1">
    <source>
        <dbReference type="ARBA" id="ARBA00001974"/>
    </source>
</evidence>
<dbReference type="RefSeq" id="WP_092687367.1">
    <property type="nucleotide sequence ID" value="NZ_FNBK01000001.1"/>
</dbReference>
<proteinExistence type="inferred from homology"/>
<evidence type="ECO:0000256" key="3">
    <source>
        <dbReference type="ARBA" id="ARBA00022630"/>
    </source>
</evidence>
<keyword evidence="8" id="KW-1185">Reference proteome</keyword>
<dbReference type="EMBL" id="FNBK01000001">
    <property type="protein sequence ID" value="SDE81716.1"/>
    <property type="molecule type" value="Genomic_DNA"/>
</dbReference>
<dbReference type="InterPro" id="IPR051473">
    <property type="entry name" value="P2Ox-like"/>
</dbReference>
<dbReference type="Pfam" id="PF05199">
    <property type="entry name" value="GMC_oxred_C"/>
    <property type="match status" value="1"/>
</dbReference>
<gene>
    <name evidence="7" type="ORF">SAMN05216218_101441</name>
</gene>
<dbReference type="InterPro" id="IPR036188">
    <property type="entry name" value="FAD/NAD-bd_sf"/>
</dbReference>
<dbReference type="PANTHER" id="PTHR42784:SF1">
    <property type="entry name" value="PYRANOSE 2-OXIDASE"/>
    <property type="match status" value="1"/>
</dbReference>
<evidence type="ECO:0000313" key="7">
    <source>
        <dbReference type="EMBL" id="SDE81716.1"/>
    </source>
</evidence>
<dbReference type="InterPro" id="IPR017896">
    <property type="entry name" value="4Fe4S_Fe-S-bd"/>
</dbReference>
<keyword evidence="4" id="KW-0274">FAD</keyword>
<dbReference type="InterPro" id="IPR022357">
    <property type="entry name" value="MIP_CS"/>
</dbReference>
<dbReference type="STRING" id="660518.SAMN05216218_101441"/>
<evidence type="ECO:0000313" key="8">
    <source>
        <dbReference type="Proteomes" id="UP000199076"/>
    </source>
</evidence>
<comment type="similarity">
    <text evidence="2">Belongs to the GMC oxidoreductase family.</text>
</comment>
<sequence>MDRRPSDRVDVCVVGAGPAGALAAHRLAERGHEVVVLEAGPRFEFESRLDRMERAIRPAHSDNSVWNMGGERDAYSSSGELFYPLNAARVKGIGGSTLHWQGMVMRHHEADFERRTRDGVAADWPIGYDDLKPYYATAETELGVAGASDNPFAPPRDDPHPLPAFEPSYSDSLFAEACERLGVVMHSVPNARNSEGYDDRSACVGYGTCKPVCPSGAKYSADVHVRKAEDAGARVIDRAPVQELVTDDAGRVEAARYATPDGETHRQTAREFVLACGGVEIPRLLLMSRSTDHPDGLANSSGLVGRYFTEHLFCGAGGLLDERTRQNHVGFITSECHQFYDEPGRATEGSDGGIPGSDADLGPMKLEFLNYAGPSPVELALSADEFGDDLLSSLRDAYGNNIAMGGLVGQLPRKENRITLDTSRTDDHGNPVPDITWSLDSRTKRTIRRANEIQHTILEELGVDIGWTVGPENTGPAFHHMGTTRMGTDPAESVVNPQLRTHDVPNLSVASSSVFVTPGALNPTLTIAALSLKCADHVDERL</sequence>
<evidence type="ECO:0000256" key="2">
    <source>
        <dbReference type="ARBA" id="ARBA00010790"/>
    </source>
</evidence>
<dbReference type="PROSITE" id="PS00221">
    <property type="entry name" value="MIP"/>
    <property type="match status" value="1"/>
</dbReference>
<dbReference type="Pfam" id="PF01266">
    <property type="entry name" value="DAO"/>
    <property type="match status" value="1"/>
</dbReference>
<feature type="domain" description="4Fe-4S ferredoxin-type" evidence="6">
    <location>
        <begin position="194"/>
        <end position="223"/>
    </location>
</feature>
<keyword evidence="5" id="KW-0560">Oxidoreductase</keyword>
<evidence type="ECO:0000256" key="5">
    <source>
        <dbReference type="ARBA" id="ARBA00023002"/>
    </source>
</evidence>
<evidence type="ECO:0000256" key="4">
    <source>
        <dbReference type="ARBA" id="ARBA00022827"/>
    </source>
</evidence>
<dbReference type="Proteomes" id="UP000199076">
    <property type="component" value="Unassembled WGS sequence"/>
</dbReference>
<dbReference type="PANTHER" id="PTHR42784">
    <property type="entry name" value="PYRANOSE 2-OXIDASE"/>
    <property type="match status" value="1"/>
</dbReference>
<dbReference type="OrthoDB" id="346033at2157"/>
<reference evidence="8" key="1">
    <citation type="submission" date="2016-10" db="EMBL/GenBank/DDBJ databases">
        <authorList>
            <person name="Varghese N."/>
            <person name="Submissions S."/>
        </authorList>
    </citation>
    <scope>NUCLEOTIDE SEQUENCE [LARGE SCALE GENOMIC DNA]</scope>
    <source>
        <strain evidence="8">IBRC-M 10760</strain>
    </source>
</reference>